<evidence type="ECO:0000313" key="3">
    <source>
        <dbReference type="Proteomes" id="UP000231143"/>
    </source>
</evidence>
<proteinExistence type="predicted"/>
<protein>
    <submittedName>
        <fullName evidence="2">Uncharacterized protein</fullName>
    </submittedName>
</protein>
<feature type="compositionally biased region" description="Basic and acidic residues" evidence="1">
    <location>
        <begin position="190"/>
        <end position="207"/>
    </location>
</feature>
<dbReference type="AlphaFoldDB" id="A0A2H0DZ53"/>
<accession>A0A2H0DZ53</accession>
<evidence type="ECO:0000256" key="1">
    <source>
        <dbReference type="SAM" id="MobiDB-lite"/>
    </source>
</evidence>
<evidence type="ECO:0000313" key="2">
    <source>
        <dbReference type="EMBL" id="PIP87452.1"/>
    </source>
</evidence>
<dbReference type="Proteomes" id="UP000231143">
    <property type="component" value="Unassembled WGS sequence"/>
</dbReference>
<gene>
    <name evidence="2" type="ORF">COW81_00260</name>
</gene>
<organism evidence="2 3">
    <name type="scientific">Candidatus Campbellbacteria bacterium CG22_combo_CG10-13_8_21_14_all_36_13</name>
    <dbReference type="NCBI Taxonomy" id="1974529"/>
    <lineage>
        <taxon>Bacteria</taxon>
        <taxon>Candidatus Campbelliibacteriota</taxon>
    </lineage>
</organism>
<feature type="region of interest" description="Disordered" evidence="1">
    <location>
        <begin position="182"/>
        <end position="230"/>
    </location>
</feature>
<name>A0A2H0DZ53_9BACT</name>
<comment type="caution">
    <text evidence="2">The sequence shown here is derived from an EMBL/GenBank/DDBJ whole genome shotgun (WGS) entry which is preliminary data.</text>
</comment>
<feature type="region of interest" description="Disordered" evidence="1">
    <location>
        <begin position="105"/>
        <end position="131"/>
    </location>
</feature>
<reference evidence="2 3" key="1">
    <citation type="submission" date="2017-09" db="EMBL/GenBank/DDBJ databases">
        <title>Depth-based differentiation of microbial function through sediment-hosted aquifers and enrichment of novel symbionts in the deep terrestrial subsurface.</title>
        <authorList>
            <person name="Probst A.J."/>
            <person name="Ladd B."/>
            <person name="Jarett J.K."/>
            <person name="Geller-Mcgrath D.E."/>
            <person name="Sieber C.M."/>
            <person name="Emerson J.B."/>
            <person name="Anantharaman K."/>
            <person name="Thomas B.C."/>
            <person name="Malmstrom R."/>
            <person name="Stieglmeier M."/>
            <person name="Klingl A."/>
            <person name="Woyke T."/>
            <person name="Ryan C.M."/>
            <person name="Banfield J.F."/>
        </authorList>
    </citation>
    <scope>NUCLEOTIDE SEQUENCE [LARGE SCALE GENOMIC DNA]</scope>
    <source>
        <strain evidence="2">CG22_combo_CG10-13_8_21_14_all_36_13</strain>
    </source>
</reference>
<sequence length="230" mass="26163">MQELQEIIEKLPPKVQEILYSDEYFAKFKSITNKFDLNVEQSGILMEELVYVMAGLTHPDDFIGEIQKELGLDTAKASEIGVEIDNVILKSIRADLIKIYNGEYEDENPNDKSQNSKTIAEETAENMSRDSLLSEIEDPGTIHKAGEITEDHSFINAEIQTNQETPSDLQQRDDMIKEIENPAPAVPKKTLLEDKLGSVVKTEREERSENEEVAPTWKQPIVDPYREPIE</sequence>
<dbReference type="EMBL" id="PCTT01000003">
    <property type="protein sequence ID" value="PIP87452.1"/>
    <property type="molecule type" value="Genomic_DNA"/>
</dbReference>